<comment type="caution">
    <text evidence="2">The sequence shown here is derived from an EMBL/GenBank/DDBJ whole genome shotgun (WGS) entry which is preliminary data.</text>
</comment>
<sequence>MTQEGPRGTLCPPNAPPPPPLAGPPPRPPPSSPMGSGTLPAALQPPLWSPATPTSATSSRRSPYSSPHYRPRSAAAPPPGSHSFPGDQSTAARNPRQSSLPATASPETCLAERGALVPY</sequence>
<keyword evidence="3" id="KW-1185">Reference proteome</keyword>
<evidence type="ECO:0000313" key="3">
    <source>
        <dbReference type="Proteomes" id="UP001417504"/>
    </source>
</evidence>
<reference evidence="2 3" key="1">
    <citation type="submission" date="2024-01" db="EMBL/GenBank/DDBJ databases">
        <title>Genome assemblies of Stephania.</title>
        <authorList>
            <person name="Yang L."/>
        </authorList>
    </citation>
    <scope>NUCLEOTIDE SEQUENCE [LARGE SCALE GENOMIC DNA]</scope>
    <source>
        <strain evidence="2">QJT</strain>
        <tissue evidence="2">Leaf</tissue>
    </source>
</reference>
<gene>
    <name evidence="2" type="ORF">Sjap_025567</name>
</gene>
<feature type="compositionally biased region" description="Low complexity" evidence="1">
    <location>
        <begin position="49"/>
        <end position="86"/>
    </location>
</feature>
<feature type="compositionally biased region" description="Polar residues" evidence="1">
    <location>
        <begin position="87"/>
        <end position="106"/>
    </location>
</feature>
<evidence type="ECO:0000256" key="1">
    <source>
        <dbReference type="SAM" id="MobiDB-lite"/>
    </source>
</evidence>
<protein>
    <submittedName>
        <fullName evidence="2">Uncharacterized protein</fullName>
    </submittedName>
</protein>
<name>A0AAP0HI26_9MAGN</name>
<dbReference type="AlphaFoldDB" id="A0AAP0HI26"/>
<evidence type="ECO:0000313" key="2">
    <source>
        <dbReference type="EMBL" id="KAK9085156.1"/>
    </source>
</evidence>
<organism evidence="2 3">
    <name type="scientific">Stephania japonica</name>
    <dbReference type="NCBI Taxonomy" id="461633"/>
    <lineage>
        <taxon>Eukaryota</taxon>
        <taxon>Viridiplantae</taxon>
        <taxon>Streptophyta</taxon>
        <taxon>Embryophyta</taxon>
        <taxon>Tracheophyta</taxon>
        <taxon>Spermatophyta</taxon>
        <taxon>Magnoliopsida</taxon>
        <taxon>Ranunculales</taxon>
        <taxon>Menispermaceae</taxon>
        <taxon>Menispermoideae</taxon>
        <taxon>Cissampelideae</taxon>
        <taxon>Stephania</taxon>
    </lineage>
</organism>
<feature type="compositionally biased region" description="Pro residues" evidence="1">
    <location>
        <begin position="13"/>
        <end position="32"/>
    </location>
</feature>
<accession>A0AAP0HI26</accession>
<proteinExistence type="predicted"/>
<dbReference type="EMBL" id="JBBNAE010000011">
    <property type="protein sequence ID" value="KAK9085156.1"/>
    <property type="molecule type" value="Genomic_DNA"/>
</dbReference>
<dbReference type="Proteomes" id="UP001417504">
    <property type="component" value="Unassembled WGS sequence"/>
</dbReference>
<feature type="region of interest" description="Disordered" evidence="1">
    <location>
        <begin position="1"/>
        <end position="119"/>
    </location>
</feature>